<protein>
    <recommendedName>
        <fullName evidence="3">Streptomycin 6-kinase</fullName>
    </recommendedName>
</protein>
<dbReference type="EMBL" id="RHHR01000039">
    <property type="protein sequence ID" value="RNB69382.1"/>
    <property type="molecule type" value="Genomic_DNA"/>
</dbReference>
<evidence type="ECO:0008006" key="3">
    <source>
        <dbReference type="Google" id="ProtNLM"/>
    </source>
</evidence>
<comment type="caution">
    <text evidence="1">The sequence shown here is derived from an EMBL/GenBank/DDBJ whole genome shotgun (WGS) entry which is preliminary data.</text>
</comment>
<dbReference type="GO" id="GO:0019748">
    <property type="term" value="P:secondary metabolic process"/>
    <property type="evidence" value="ECO:0007669"/>
    <property type="project" value="InterPro"/>
</dbReference>
<evidence type="ECO:0000313" key="1">
    <source>
        <dbReference type="EMBL" id="RNB69382.1"/>
    </source>
</evidence>
<dbReference type="SUPFAM" id="SSF56112">
    <property type="entry name" value="Protein kinase-like (PK-like)"/>
    <property type="match status" value="1"/>
</dbReference>
<gene>
    <name evidence="1" type="ORF">EDM52_19160</name>
</gene>
<evidence type="ECO:0000313" key="2">
    <source>
        <dbReference type="Proteomes" id="UP000282028"/>
    </source>
</evidence>
<name>A0A3M8C0Z2_9BACL</name>
<dbReference type="OrthoDB" id="179394at2"/>
<reference evidence="1 2" key="1">
    <citation type="submission" date="2018-10" db="EMBL/GenBank/DDBJ databases">
        <title>Phylogenomics of Brevibacillus.</title>
        <authorList>
            <person name="Dunlap C."/>
        </authorList>
    </citation>
    <scope>NUCLEOTIDE SEQUENCE [LARGE SCALE GENOMIC DNA]</scope>
    <source>
        <strain evidence="1 2">JCM 12215</strain>
    </source>
</reference>
<proteinExistence type="predicted"/>
<dbReference type="AlphaFoldDB" id="A0A3M8C0Z2"/>
<dbReference type="Proteomes" id="UP000282028">
    <property type="component" value="Unassembled WGS sequence"/>
</dbReference>
<dbReference type="Gene3D" id="3.90.1200.10">
    <property type="match status" value="1"/>
</dbReference>
<dbReference type="GO" id="GO:0016773">
    <property type="term" value="F:phosphotransferase activity, alcohol group as acceptor"/>
    <property type="evidence" value="ECO:0007669"/>
    <property type="project" value="InterPro"/>
</dbReference>
<dbReference type="InterPro" id="IPR011009">
    <property type="entry name" value="Kinase-like_dom_sf"/>
</dbReference>
<accession>A0A3M8C0Z2</accession>
<dbReference type="Pfam" id="PF04655">
    <property type="entry name" value="APH_6_hur"/>
    <property type="match status" value="1"/>
</dbReference>
<organism evidence="1 2">
    <name type="scientific">Brevibacillus invocatus</name>
    <dbReference type="NCBI Taxonomy" id="173959"/>
    <lineage>
        <taxon>Bacteria</taxon>
        <taxon>Bacillati</taxon>
        <taxon>Bacillota</taxon>
        <taxon>Bacilli</taxon>
        <taxon>Bacillales</taxon>
        <taxon>Paenibacillaceae</taxon>
        <taxon>Brevibacillus</taxon>
    </lineage>
</organism>
<dbReference type="InterPro" id="IPR006748">
    <property type="entry name" value="NH2Glyco/OHUrea_AB-resist_kin"/>
</dbReference>
<sequence length="218" mass="24590">MFAGEGMVRLLDADPDQGLMLLEKVMPGVTLDAVGQEEEQTRAAVEVLGRLRRTNSASALFPTVADWFEGLGRMREHFHGGTGPLPEKLVELAEAWSAKLISTIREPRLLHGDLHHGNILSAAREPWLAIDPKGVIGETEYECIAYLRNHLPKGDEQDTLRRRVEHLVKGLDVQRDRVLAWGLSHSILSAWWHLGENTEGWEDAVRQAEWFELLLKHT</sequence>
<keyword evidence="2" id="KW-1185">Reference proteome</keyword>